<dbReference type="InterPro" id="IPR030398">
    <property type="entry name" value="SEA_DG_dom"/>
</dbReference>
<evidence type="ECO:0000256" key="3">
    <source>
        <dbReference type="ARBA" id="ARBA00004245"/>
    </source>
</evidence>
<keyword evidence="10 27" id="KW-0812">Transmembrane</keyword>
<keyword evidence="8" id="KW-0964">Secreted</keyword>
<feature type="compositionally biased region" description="Low complexity" evidence="26">
    <location>
        <begin position="845"/>
        <end position="858"/>
    </location>
</feature>
<dbReference type="GO" id="GO:0007411">
    <property type="term" value="P:axon guidance"/>
    <property type="evidence" value="ECO:0007669"/>
    <property type="project" value="TreeGrafter"/>
</dbReference>
<dbReference type="GO" id="GO:0016011">
    <property type="term" value="C:dystroglycan complex"/>
    <property type="evidence" value="ECO:0007669"/>
    <property type="project" value="TreeGrafter"/>
</dbReference>
<evidence type="ECO:0000256" key="2">
    <source>
        <dbReference type="ARBA" id="ARBA00004239"/>
    </source>
</evidence>
<dbReference type="CDD" id="cd11305">
    <property type="entry name" value="alpha_DG_C"/>
    <property type="match status" value="1"/>
</dbReference>
<dbReference type="Gene3D" id="2.60.40.10">
    <property type="entry name" value="Immunoglobulins"/>
    <property type="match status" value="2"/>
</dbReference>
<comment type="function">
    <text evidence="20">The dystroglycan complex is involved in a number of processes including laminin and basement membrane assembly, sarcolemmal stability, cell survival, peripheral nerve myelination, nodal structure, cell migration, and epithelial polarization.</text>
</comment>
<dbReference type="GO" id="GO:0005615">
    <property type="term" value="C:extracellular space"/>
    <property type="evidence" value="ECO:0007669"/>
    <property type="project" value="TreeGrafter"/>
</dbReference>
<evidence type="ECO:0000256" key="18">
    <source>
        <dbReference type="ARBA" id="ARBA00023242"/>
    </source>
</evidence>
<proteinExistence type="predicted"/>
<dbReference type="GO" id="GO:0005604">
    <property type="term" value="C:basement membrane"/>
    <property type="evidence" value="ECO:0007669"/>
    <property type="project" value="TreeGrafter"/>
</dbReference>
<dbReference type="InterPro" id="IPR027468">
    <property type="entry name" value="Alpha-dystroglycan_domain_2"/>
</dbReference>
<comment type="function">
    <text evidence="21">Transmembrane protein that plays important roles in connecting the extracellular matrix to the cytoskeleton. Acts as a cell adhesion receptor in both muscle and non-muscle tissues. Receptor for both DMD and UTRN and, through these interactions, scaffolds axin to the cytoskeleton. Also functions in cell adhesion-mediated signaling and implicated in cell polarity.</text>
</comment>
<evidence type="ECO:0000256" key="24">
    <source>
        <dbReference type="ARBA" id="ARBA00031034"/>
    </source>
</evidence>
<dbReference type="GO" id="GO:0005654">
    <property type="term" value="C:nucleoplasm"/>
    <property type="evidence" value="ECO:0007669"/>
    <property type="project" value="UniProtKB-SubCell"/>
</dbReference>
<dbReference type="GO" id="GO:0043236">
    <property type="term" value="F:laminin binding"/>
    <property type="evidence" value="ECO:0007669"/>
    <property type="project" value="TreeGrafter"/>
</dbReference>
<feature type="domain" description="Peptidase S72" evidence="28">
    <location>
        <begin position="975"/>
        <end position="1084"/>
    </location>
</feature>
<sequence>METFERRPWLSGKACVSPSTKEKKDSLEGVGGGQCSENAHLEGEPTTYDVHRRRIESREEMAREQDGPHFRNQYPSKIGLSSWVRLVYSPNDKSNRQIQLFKLQGQGVCDRRCLQHIPNLVGRLPLDMEPNGLPVAGSTVEAFQNHASAGRPCWELLMGGSAAGVQRGLRLNGGTTGHFLGFRGTIQPEKEEEEEKRWRAREREDKRRRRRQRRSRGGEALAGGKREREKKLVMRPRIPDKHTSARSQGSERRLPRTRALLLGLLSALLVVAWLPALARAEEEIQVVMMEEEERELGRGAVRGGELEASMRSSLLLNFQEASLAMRAQEEAEAMAATRFSLPSATQQGAAPAAATAFPDSSAVVGRIFQMKVPDKMEDGYLGDVVKVSPEFSLWIYNPRLPTQICLSECPSVCMISRLNTPTQMPASTSLWFARPFKSNRVSVGRQMQHPAVSLSMGGGGGYAANADVGVSRLLCWLRLHPDAGCPWVPLRESEQIVETGKDTLPRWLKWKSDSRTLQGLPLEEDRGVYYISVSISNHTKTSSSSSSSPSPTEFFSVEVHPEDFLDVDPSQLALNQATGVDASGLPFVCGNEEPVTVLTVILDADLTKMSSEQRVALLDDMRSFSGVDIQNMRILPVVNNRLFDMSAFMAGPGNAKKVVENGALVSWKLGCSLDQGSVPNIHSVQKPAKEGTMSAKLGYPVVGWHIANKKPHIPKRVRRALNNTPTPLLTVLPPTSVVEPPVRIVPTLSSPSIAGPTDSSAPPVRGPVPLPGKPTIKVRDSVAHTPTVGPPQPTRVMETTSSIVIQPTMTRPTYVEATATPAPPRKPTKKPKKPKTTPVPREPKVTTVKPTRRTTPSSGFVPDPNNEKPVLRNPIDQVNALVGTYFEVKIPSDTFFDKEDGTTDKLRLTLRQNHNEVVGDDSWIQFNTTSQLLYGLPEAQHVGKHEYFMQAADKGSLNAIDAFEVRVNRWPANDKTPVTFTVHLEGEPRSVTNDIHKKIMLVKKLAYALGDRNSSTVSLRNITKGSIVVEWTNSSLPQHPCPRDQITMMSQKLADADGRPVQSFRNSMGPEFRPLDVKVRGRSSCRTYSFIPPGEIDIPEPAAVTPALGTGRQSTDDVYLHTVIPAVVVAAILLIAGIIAMICYRKKRKGKLTIEDQATFIKKGVPIIFADELDDSKPPPSSSMPLILQEEKPPLPPPEYPNMASPETTPLNHEMLGEYTALRDEDPNAPPYQPPPPFTTPMEGKGSRPKNMTPYRSPPPYVPP</sequence>
<dbReference type="GO" id="GO:0042383">
    <property type="term" value="C:sarcolemma"/>
    <property type="evidence" value="ECO:0007669"/>
    <property type="project" value="UniProtKB-SubCell"/>
</dbReference>
<feature type="region of interest" description="Disordered" evidence="26">
    <location>
        <begin position="810"/>
        <end position="871"/>
    </location>
</feature>
<keyword evidence="7" id="KW-0963">Cytoplasm</keyword>
<dbReference type="GO" id="GO:0005856">
    <property type="term" value="C:cytoskeleton"/>
    <property type="evidence" value="ECO:0007669"/>
    <property type="project" value="UniProtKB-SubCell"/>
</dbReference>
<evidence type="ECO:0000256" key="5">
    <source>
        <dbReference type="ARBA" id="ARBA00004642"/>
    </source>
</evidence>
<dbReference type="InterPro" id="IPR015919">
    <property type="entry name" value="Cadherin-like_sf"/>
</dbReference>
<evidence type="ECO:0000256" key="15">
    <source>
        <dbReference type="ARBA" id="ARBA00023157"/>
    </source>
</evidence>
<evidence type="ECO:0000256" key="9">
    <source>
        <dbReference type="ARBA" id="ARBA00022553"/>
    </source>
</evidence>
<evidence type="ECO:0000256" key="8">
    <source>
        <dbReference type="ARBA" id="ARBA00022525"/>
    </source>
</evidence>
<feature type="region of interest" description="Disordered" evidence="26">
    <location>
        <begin position="190"/>
        <end position="253"/>
    </location>
</feature>
<dbReference type="EMBL" id="JAOPHQ010005984">
    <property type="protein sequence ID" value="KAK0133495.1"/>
    <property type="molecule type" value="Genomic_DNA"/>
</dbReference>
<evidence type="ECO:0000256" key="27">
    <source>
        <dbReference type="SAM" id="Phobius"/>
    </source>
</evidence>
<dbReference type="AlphaFoldDB" id="A0AA47M4I2"/>
<evidence type="ECO:0000256" key="25">
    <source>
        <dbReference type="ARBA" id="ARBA00034100"/>
    </source>
</evidence>
<evidence type="ECO:0000256" key="23">
    <source>
        <dbReference type="ARBA" id="ARBA00030092"/>
    </source>
</evidence>
<organism evidence="29 30">
    <name type="scientific">Merluccius polli</name>
    <name type="common">Benguela hake</name>
    <name type="synonym">Merluccius cadenati</name>
    <dbReference type="NCBI Taxonomy" id="89951"/>
    <lineage>
        <taxon>Eukaryota</taxon>
        <taxon>Metazoa</taxon>
        <taxon>Chordata</taxon>
        <taxon>Craniata</taxon>
        <taxon>Vertebrata</taxon>
        <taxon>Euteleostomi</taxon>
        <taxon>Actinopterygii</taxon>
        <taxon>Neopterygii</taxon>
        <taxon>Teleostei</taxon>
        <taxon>Neoteleostei</taxon>
        <taxon>Acanthomorphata</taxon>
        <taxon>Zeiogadaria</taxon>
        <taxon>Gadariae</taxon>
        <taxon>Gadiformes</taxon>
        <taxon>Gadoidei</taxon>
        <taxon>Merlucciidae</taxon>
        <taxon>Merluccius</taxon>
    </lineage>
</organism>
<evidence type="ECO:0000256" key="16">
    <source>
        <dbReference type="ARBA" id="ARBA00023180"/>
    </source>
</evidence>
<name>A0AA47M4I2_MERPO</name>
<evidence type="ECO:0000256" key="14">
    <source>
        <dbReference type="ARBA" id="ARBA00023136"/>
    </source>
</evidence>
<dbReference type="GO" id="GO:0005509">
    <property type="term" value="F:calcium ion binding"/>
    <property type="evidence" value="ECO:0007669"/>
    <property type="project" value="InterPro"/>
</dbReference>
<keyword evidence="16" id="KW-0325">Glycoprotein</keyword>
<dbReference type="SMART" id="SM00736">
    <property type="entry name" value="CADG"/>
    <property type="match status" value="1"/>
</dbReference>
<comment type="subcellular location">
    <subcellularLocation>
        <location evidence="1">Cell membrane</location>
        <location evidence="1">Sarcolemma</location>
    </subcellularLocation>
    <subcellularLocation>
        <location evidence="4">Cell membrane</location>
        <topology evidence="4">Single-pass type I membrane protein</topology>
    </subcellularLocation>
    <subcellularLocation>
        <location evidence="3">Cytoplasm</location>
        <location evidence="3">Cytoskeleton</location>
    </subcellularLocation>
    <subcellularLocation>
        <location evidence="5">Nucleus</location>
        <location evidence="5">Nucleoplasm</location>
    </subcellularLocation>
    <subcellularLocation>
        <location evidence="25">Postsynaptic cell membrane</location>
    </subcellularLocation>
    <subcellularLocation>
        <location evidence="2">Secreted</location>
        <location evidence="2">Extracellular space</location>
    </subcellularLocation>
</comment>
<feature type="compositionally biased region" description="Basic residues" evidence="26">
    <location>
        <begin position="826"/>
        <end position="835"/>
    </location>
</feature>
<evidence type="ECO:0000256" key="20">
    <source>
        <dbReference type="ARBA" id="ARBA00023567"/>
    </source>
</evidence>
<dbReference type="SUPFAM" id="SSF49313">
    <property type="entry name" value="Cadherin-like"/>
    <property type="match status" value="2"/>
</dbReference>
<evidence type="ECO:0000256" key="21">
    <source>
        <dbReference type="ARBA" id="ARBA00024991"/>
    </source>
</evidence>
<keyword evidence="17" id="KW-0206">Cytoskeleton</keyword>
<dbReference type="GO" id="GO:0002009">
    <property type="term" value="P:morphogenesis of an epithelium"/>
    <property type="evidence" value="ECO:0007669"/>
    <property type="project" value="TreeGrafter"/>
</dbReference>
<dbReference type="PROSITE" id="PS51699">
    <property type="entry name" value="SEA_DG"/>
    <property type="match status" value="1"/>
</dbReference>
<dbReference type="PANTHER" id="PTHR21559">
    <property type="entry name" value="DYSTROGLYCAN-RELATED"/>
    <property type="match status" value="1"/>
</dbReference>
<keyword evidence="11" id="KW-0732">Signal</keyword>
<evidence type="ECO:0000256" key="22">
    <source>
        <dbReference type="ARBA" id="ARBA00026224"/>
    </source>
</evidence>
<dbReference type="Proteomes" id="UP001174136">
    <property type="component" value="Unassembled WGS sequence"/>
</dbReference>
<dbReference type="InterPro" id="IPR013783">
    <property type="entry name" value="Ig-like_fold"/>
</dbReference>
<dbReference type="Gene3D" id="3.30.70.1040">
    <property type="entry name" value="Dystroglycan, domain 2"/>
    <property type="match status" value="1"/>
</dbReference>
<evidence type="ECO:0000313" key="30">
    <source>
        <dbReference type="Proteomes" id="UP001174136"/>
    </source>
</evidence>
<evidence type="ECO:0000259" key="28">
    <source>
        <dbReference type="PROSITE" id="PS51699"/>
    </source>
</evidence>
<dbReference type="Pfam" id="PF18424">
    <property type="entry name" value="a_DG1_N2"/>
    <property type="match status" value="1"/>
</dbReference>
<evidence type="ECO:0000256" key="17">
    <source>
        <dbReference type="ARBA" id="ARBA00023212"/>
    </source>
</evidence>
<evidence type="ECO:0000256" key="6">
    <source>
        <dbReference type="ARBA" id="ARBA00022475"/>
    </source>
</evidence>
<evidence type="ECO:0000256" key="11">
    <source>
        <dbReference type="ARBA" id="ARBA00022729"/>
    </source>
</evidence>
<feature type="compositionally biased region" description="Basic and acidic residues" evidence="26">
    <location>
        <begin position="195"/>
        <end position="205"/>
    </location>
</feature>
<feature type="compositionally biased region" description="Basic residues" evidence="26">
    <location>
        <begin position="206"/>
        <end position="215"/>
    </location>
</feature>
<dbReference type="InterPro" id="IPR008465">
    <property type="entry name" value="DAG1_C"/>
</dbReference>
<gene>
    <name evidence="29" type="primary">DAG1</name>
    <name evidence="29" type="ORF">N1851_030981</name>
</gene>
<evidence type="ECO:0000256" key="7">
    <source>
        <dbReference type="ARBA" id="ARBA00022490"/>
    </source>
</evidence>
<evidence type="ECO:0000256" key="19">
    <source>
        <dbReference type="ARBA" id="ARBA00023257"/>
    </source>
</evidence>
<dbReference type="InterPro" id="IPR006644">
    <property type="entry name" value="Cadg"/>
</dbReference>
<feature type="region of interest" description="Disordered" evidence="26">
    <location>
        <begin position="1172"/>
        <end position="1264"/>
    </location>
</feature>
<dbReference type="GO" id="GO:0016203">
    <property type="term" value="P:muscle attachment"/>
    <property type="evidence" value="ECO:0007669"/>
    <property type="project" value="TreeGrafter"/>
</dbReference>
<keyword evidence="18" id="KW-0539">Nucleus</keyword>
<keyword evidence="14 27" id="KW-0472">Membrane</keyword>
<keyword evidence="19" id="KW-0628">Postsynaptic cell membrane</keyword>
<keyword evidence="6" id="KW-1003">Cell membrane</keyword>
<feature type="region of interest" description="Disordered" evidence="26">
    <location>
        <begin position="14"/>
        <end position="44"/>
    </location>
</feature>
<evidence type="ECO:0000256" key="1">
    <source>
        <dbReference type="ARBA" id="ARBA00004135"/>
    </source>
</evidence>
<dbReference type="GO" id="GO:0021675">
    <property type="term" value="P:nerve development"/>
    <property type="evidence" value="ECO:0007669"/>
    <property type="project" value="TreeGrafter"/>
</dbReference>
<evidence type="ECO:0000256" key="12">
    <source>
        <dbReference type="ARBA" id="ARBA00022989"/>
    </source>
</evidence>
<dbReference type="Pfam" id="PF05454">
    <property type="entry name" value="DAG1"/>
    <property type="match status" value="1"/>
</dbReference>
<evidence type="ECO:0000256" key="26">
    <source>
        <dbReference type="SAM" id="MobiDB-lite"/>
    </source>
</evidence>
<feature type="compositionally biased region" description="Pro residues" evidence="26">
    <location>
        <begin position="1228"/>
        <end position="1239"/>
    </location>
</feature>
<evidence type="ECO:0000256" key="10">
    <source>
        <dbReference type="ARBA" id="ARBA00022692"/>
    </source>
</evidence>
<evidence type="ECO:0000256" key="13">
    <source>
        <dbReference type="ARBA" id="ARBA00023018"/>
    </source>
</evidence>
<keyword evidence="13" id="KW-0770">Synapse</keyword>
<protein>
    <recommendedName>
        <fullName evidence="22">Dystroglycan 1</fullName>
    </recommendedName>
    <alternativeName>
        <fullName evidence="24">Dystroglycan</fullName>
    </alternativeName>
    <alternativeName>
        <fullName evidence="23">Dystrophin-associated glycoprotein 1</fullName>
    </alternativeName>
</protein>
<dbReference type="PANTHER" id="PTHR21559:SF22">
    <property type="entry name" value="DYSTROGLYCAN 1"/>
    <property type="match status" value="1"/>
</dbReference>
<keyword evidence="15" id="KW-1015">Disulfide bond</keyword>
<comment type="caution">
    <text evidence="29">The sequence shown here is derived from an EMBL/GenBank/DDBJ whole genome shotgun (WGS) entry which is preliminary data.</text>
</comment>
<dbReference type="InterPro" id="IPR041631">
    <property type="entry name" value="Alpha_DG1_N2"/>
</dbReference>
<keyword evidence="12 27" id="KW-1133">Transmembrane helix</keyword>
<keyword evidence="9" id="KW-0597">Phosphoprotein</keyword>
<reference evidence="29" key="1">
    <citation type="journal article" date="2023" name="Front. Mar. Sci.">
        <title>A new Merluccius polli reference genome to investigate the effects of global change in West African waters.</title>
        <authorList>
            <person name="Mateo J.L."/>
            <person name="Blanco-Fernandez C."/>
            <person name="Garcia-Vazquez E."/>
            <person name="Machado-Schiaffino G."/>
        </authorList>
    </citation>
    <scope>NUCLEOTIDE SEQUENCE</scope>
    <source>
        <strain evidence="29">C29</strain>
        <tissue evidence="29">Fin</tissue>
    </source>
</reference>
<dbReference type="SUPFAM" id="SSF111006">
    <property type="entry name" value="Dystroglycan, domain 2"/>
    <property type="match status" value="1"/>
</dbReference>
<feature type="compositionally biased region" description="Basic and acidic residues" evidence="26">
    <location>
        <begin position="224"/>
        <end position="253"/>
    </location>
</feature>
<evidence type="ECO:0000313" key="29">
    <source>
        <dbReference type="EMBL" id="KAK0133495.1"/>
    </source>
</evidence>
<dbReference type="GO" id="GO:0045211">
    <property type="term" value="C:postsynaptic membrane"/>
    <property type="evidence" value="ECO:0007669"/>
    <property type="project" value="UniProtKB-SubCell"/>
</dbReference>
<evidence type="ECO:0000256" key="4">
    <source>
        <dbReference type="ARBA" id="ARBA00004251"/>
    </source>
</evidence>
<feature type="transmembrane region" description="Helical" evidence="27">
    <location>
        <begin position="1118"/>
        <end position="1144"/>
    </location>
</feature>
<accession>A0AA47M4I2</accession>
<keyword evidence="30" id="KW-1185">Reference proteome</keyword>